<evidence type="ECO:0000313" key="3">
    <source>
        <dbReference type="Proteomes" id="UP000698222"/>
    </source>
</evidence>
<dbReference type="InterPro" id="IPR029044">
    <property type="entry name" value="Nucleotide-diphossugar_trans"/>
</dbReference>
<feature type="domain" description="Glycosyltransferase 2-like" evidence="1">
    <location>
        <begin position="6"/>
        <end position="130"/>
    </location>
</feature>
<organism evidence="2 3">
    <name type="scientific">Brachybacterium fresconis</name>
    <dbReference type="NCBI Taxonomy" id="173363"/>
    <lineage>
        <taxon>Bacteria</taxon>
        <taxon>Bacillati</taxon>
        <taxon>Actinomycetota</taxon>
        <taxon>Actinomycetes</taxon>
        <taxon>Micrococcales</taxon>
        <taxon>Dermabacteraceae</taxon>
        <taxon>Brachybacterium</taxon>
    </lineage>
</organism>
<gene>
    <name evidence="2" type="ORF">JOF44_001115</name>
</gene>
<dbReference type="EMBL" id="JAGIOC010000001">
    <property type="protein sequence ID" value="MBP2408212.1"/>
    <property type="molecule type" value="Genomic_DNA"/>
</dbReference>
<dbReference type="CDD" id="cd00761">
    <property type="entry name" value="Glyco_tranf_GTA_type"/>
    <property type="match status" value="1"/>
</dbReference>
<proteinExistence type="predicted"/>
<accession>A0ABS4YHE1</accession>
<keyword evidence="3" id="KW-1185">Reference proteome</keyword>
<evidence type="ECO:0000259" key="1">
    <source>
        <dbReference type="Pfam" id="PF00535"/>
    </source>
</evidence>
<protein>
    <recommendedName>
        <fullName evidence="1">Glycosyltransferase 2-like domain-containing protein</fullName>
    </recommendedName>
</protein>
<dbReference type="RefSeq" id="WP_209888392.1">
    <property type="nucleotide sequence ID" value="NZ_BAAAJV010000024.1"/>
</dbReference>
<name>A0ABS4YHE1_9MICO</name>
<dbReference type="SUPFAM" id="SSF53448">
    <property type="entry name" value="Nucleotide-diphospho-sugar transferases"/>
    <property type="match status" value="1"/>
</dbReference>
<dbReference type="Pfam" id="PF00535">
    <property type="entry name" value="Glycos_transf_2"/>
    <property type="match status" value="1"/>
</dbReference>
<evidence type="ECO:0000313" key="2">
    <source>
        <dbReference type="EMBL" id="MBP2408212.1"/>
    </source>
</evidence>
<dbReference type="InterPro" id="IPR001173">
    <property type="entry name" value="Glyco_trans_2-like"/>
</dbReference>
<comment type="caution">
    <text evidence="2">The sequence shown here is derived from an EMBL/GenBank/DDBJ whole genome shotgun (WGS) entry which is preliminary data.</text>
</comment>
<reference evidence="2 3" key="1">
    <citation type="submission" date="2021-03" db="EMBL/GenBank/DDBJ databases">
        <title>Sequencing the genomes of 1000 actinobacteria strains.</title>
        <authorList>
            <person name="Klenk H.-P."/>
        </authorList>
    </citation>
    <scope>NUCLEOTIDE SEQUENCE [LARGE SCALE GENOMIC DNA]</scope>
    <source>
        <strain evidence="2 3">DSM 14564</strain>
    </source>
</reference>
<sequence length="367" mass="39719">MRPVDVIIACHTPTRPVGRAVASVLDGNGDHAAVTVVCHNRPAAEIADAVRPEHREHVRFLEHHDEHRSASGPFNAGMRAAAAPFVAIMGSDDTLAPGAVASWLAVQERTGADFVITRLALGAASAGVPTPAVRMARGGLVDLVADRLSYRSAPLGLLRREMLERTGRYLVEGAQIGGDVGMVTALMATQATAYDRCGPPYVIGEDAGDRVTYVVRPVREQLGFFPDLLDADWFARLPAAARRAIGVKLLRIHVFGAVFYRQDVEIWTPRERADLAETTAWVILRAPGCLAPLSRADRDLVDACLDPSIGAAELVHRARARRRHGRPATILTRGAGHLLDREAPLRFMAASLAVRHLPRLSAARRSR</sequence>
<dbReference type="Proteomes" id="UP000698222">
    <property type="component" value="Unassembled WGS sequence"/>
</dbReference>
<dbReference type="Gene3D" id="3.90.550.10">
    <property type="entry name" value="Spore Coat Polysaccharide Biosynthesis Protein SpsA, Chain A"/>
    <property type="match status" value="1"/>
</dbReference>